<dbReference type="InterPro" id="IPR056413">
    <property type="entry name" value="TPR_CcmH_CycH"/>
</dbReference>
<dbReference type="InterPro" id="IPR017560">
    <property type="entry name" value="Cyt_c_biogenesis_CcmI"/>
</dbReference>
<dbReference type="OrthoDB" id="9776053at2"/>
<dbReference type="Proteomes" id="UP000243416">
    <property type="component" value="Unassembled WGS sequence"/>
</dbReference>
<dbReference type="NCBIfam" id="TIGR03142">
    <property type="entry name" value="cytochro_ccmI"/>
    <property type="match status" value="1"/>
</dbReference>
<accession>A0A656Z7A7</accession>
<dbReference type="InterPro" id="IPR051263">
    <property type="entry name" value="C-type_cytochrome_biogenesis"/>
</dbReference>
<evidence type="ECO:0000256" key="1">
    <source>
        <dbReference type="ARBA" id="ARBA00004196"/>
    </source>
</evidence>
<protein>
    <submittedName>
        <fullName evidence="5">Uncharacterized protein</fullName>
    </submittedName>
</protein>
<dbReference type="GO" id="GO:0005886">
    <property type="term" value="C:plasma membrane"/>
    <property type="evidence" value="ECO:0007669"/>
    <property type="project" value="TreeGrafter"/>
</dbReference>
<dbReference type="GO" id="GO:0030313">
    <property type="term" value="C:cell envelope"/>
    <property type="evidence" value="ECO:0007669"/>
    <property type="project" value="UniProtKB-SubCell"/>
</dbReference>
<reference evidence="5 6" key="1">
    <citation type="journal article" date="2016" name="ISME J.">
        <title>Integrated multi-omics analyses reveal the biochemical mechanisms and phylogenetic relevance of anaerobic androgen biodegradation in the environment.</title>
        <authorList>
            <person name="Yang F.C."/>
            <person name="Chen Y.L."/>
            <person name="Tang S.L."/>
            <person name="Yu C.P."/>
            <person name="Wang P.H."/>
            <person name="Ismail W."/>
            <person name="Wang C.H."/>
            <person name="Ding J.Y."/>
            <person name="Yang C.Y."/>
            <person name="Yang C.Y."/>
            <person name="Chiang Y.R."/>
        </authorList>
    </citation>
    <scope>NUCLEOTIDE SEQUENCE [LARGE SCALE GENOMIC DNA]</scope>
    <source>
        <strain evidence="5 6">DSM 13999</strain>
    </source>
</reference>
<dbReference type="EMBL" id="LFZK01000002">
    <property type="protein sequence ID" value="KYC28912.1"/>
    <property type="molecule type" value="Genomic_DNA"/>
</dbReference>
<dbReference type="SUPFAM" id="SSF48452">
    <property type="entry name" value="TPR-like"/>
    <property type="match status" value="1"/>
</dbReference>
<dbReference type="Pfam" id="PF23892">
    <property type="entry name" value="Ig_CycH"/>
    <property type="match status" value="1"/>
</dbReference>
<name>A0A656Z7A7_9PROT</name>
<dbReference type="AlphaFoldDB" id="A0A656Z7A7"/>
<evidence type="ECO:0000256" key="3">
    <source>
        <dbReference type="ARBA" id="ARBA00022748"/>
    </source>
</evidence>
<dbReference type="InterPro" id="IPR056412">
    <property type="entry name" value="Ig_CycH"/>
</dbReference>
<dbReference type="GO" id="GO:0017004">
    <property type="term" value="P:cytochrome complex assembly"/>
    <property type="evidence" value="ECO:0007669"/>
    <property type="project" value="UniProtKB-KW"/>
</dbReference>
<dbReference type="InterPro" id="IPR011990">
    <property type="entry name" value="TPR-like_helical_dom_sf"/>
</dbReference>
<comment type="subcellular location">
    <subcellularLocation>
        <location evidence="1">Cell envelope</location>
    </subcellularLocation>
</comment>
<comment type="caution">
    <text evidence="5">The sequence shown here is derived from an EMBL/GenBank/DDBJ whole genome shotgun (WGS) entry which is preliminary data.</text>
</comment>
<dbReference type="Pfam" id="PF23914">
    <property type="entry name" value="TPR_CcmH_CycH"/>
    <property type="match status" value="1"/>
</dbReference>
<keyword evidence="6" id="KW-1185">Reference proteome</keyword>
<keyword evidence="3" id="KW-0201">Cytochrome c-type biogenesis</keyword>
<gene>
    <name evidence="5" type="ORF">ACY05_03385</name>
</gene>
<dbReference type="PANTHER" id="PTHR47870:SF4">
    <property type="entry name" value="CYTOCHROME C-TYPE BIOGENESIS PROTEIN CYCH"/>
    <property type="match status" value="1"/>
</dbReference>
<evidence type="ECO:0000313" key="5">
    <source>
        <dbReference type="EMBL" id="KYC28912.1"/>
    </source>
</evidence>
<evidence type="ECO:0000313" key="6">
    <source>
        <dbReference type="Proteomes" id="UP000243416"/>
    </source>
</evidence>
<proteinExistence type="predicted"/>
<evidence type="ECO:0000256" key="4">
    <source>
        <dbReference type="ARBA" id="ARBA00022803"/>
    </source>
</evidence>
<evidence type="ECO:0000256" key="2">
    <source>
        <dbReference type="ARBA" id="ARBA00022737"/>
    </source>
</evidence>
<keyword evidence="2" id="KW-0677">Repeat</keyword>
<sequence>MNYFPFVGAATLLTLAILLWLLYPLVRNERQARVAAVATRRALNAAVYRDQLEEVERDRASGELAEADYLQVRDELQRRLLQDVAADEAPAGAMHAAWGGRLAIILLLPLSAVLLYLWLGSPASLQPQANSGGHEQISTAQVEELVTQLAARMEAQPDDPRGWLMLARSSKALHKYEQATKAYERVLALGAGNNADVLADYADLLAVQAGGSLEGRPRELVEQALKLEPDHMMSLALAGSAAYTRDDYPATLDYWGRLQQLLPADSEEGRSLATALEEVRAKVAAGSAVASPKSLNTTTVATAGTATATAAKKDAAAVIKGQVSLAPALRGQVQPDDVLYISAHAAAGPRMPLAVLRARAADLPLSFTLDDSLALDAQRKLSSVSQVRVEARISKSGDATPRPGDLRGESGSMTPGAPDAAQLQIVIDRVLP</sequence>
<dbReference type="Gene3D" id="1.25.40.10">
    <property type="entry name" value="Tetratricopeptide repeat domain"/>
    <property type="match status" value="1"/>
</dbReference>
<dbReference type="RefSeq" id="WP_067170861.1">
    <property type="nucleotide sequence ID" value="NZ_LFZK01000002.1"/>
</dbReference>
<dbReference type="PANTHER" id="PTHR47870">
    <property type="entry name" value="CYTOCHROME C-TYPE BIOGENESIS PROTEIN CCMH"/>
    <property type="match status" value="1"/>
</dbReference>
<organism evidence="5 6">
    <name type="scientific">Sterolibacterium denitrificans</name>
    <dbReference type="NCBI Taxonomy" id="157592"/>
    <lineage>
        <taxon>Bacteria</taxon>
        <taxon>Pseudomonadati</taxon>
        <taxon>Pseudomonadota</taxon>
        <taxon>Betaproteobacteria</taxon>
        <taxon>Nitrosomonadales</taxon>
        <taxon>Sterolibacteriaceae</taxon>
        <taxon>Sterolibacterium</taxon>
    </lineage>
</organism>
<keyword evidence="4" id="KW-0802">TPR repeat</keyword>